<dbReference type="OrthoDB" id="923386at2759"/>
<comment type="caution">
    <text evidence="2">The sequence shown here is derived from an EMBL/GenBank/DDBJ whole genome shotgun (WGS) entry which is preliminary data.</text>
</comment>
<name>A0A9N7N2V1_STRHE</name>
<evidence type="ECO:0000256" key="1">
    <source>
        <dbReference type="SAM" id="MobiDB-lite"/>
    </source>
</evidence>
<evidence type="ECO:0000313" key="2">
    <source>
        <dbReference type="EMBL" id="CAA0821413.1"/>
    </source>
</evidence>
<reference evidence="2" key="1">
    <citation type="submission" date="2019-12" db="EMBL/GenBank/DDBJ databases">
        <authorList>
            <person name="Scholes J."/>
        </authorList>
    </citation>
    <scope>NUCLEOTIDE SEQUENCE</scope>
</reference>
<keyword evidence="3" id="KW-1185">Reference proteome</keyword>
<sequence>MVHEDGGLVSVDKSYWQYVREETDREVFFRWNGFRWYNACVEVFDEREAAEIDMEGGPGTGIHDPIHLDDVESLDDSGDDDMEDLPVDEDEEHVVEAPAPVDVAGAVVGEGMEVDSDAESCVQSE</sequence>
<accession>A0A9N7N2V1</accession>
<dbReference type="AlphaFoldDB" id="A0A9N7N2V1"/>
<evidence type="ECO:0000313" key="3">
    <source>
        <dbReference type="Proteomes" id="UP001153555"/>
    </source>
</evidence>
<feature type="compositionally biased region" description="Acidic residues" evidence="1">
    <location>
        <begin position="71"/>
        <end position="85"/>
    </location>
</feature>
<feature type="region of interest" description="Disordered" evidence="1">
    <location>
        <begin position="53"/>
        <end position="85"/>
    </location>
</feature>
<proteinExistence type="predicted"/>
<gene>
    <name evidence="2" type="ORF">SHERM_19415</name>
</gene>
<dbReference type="EMBL" id="CACSLK010020742">
    <property type="protein sequence ID" value="CAA0821413.1"/>
    <property type="molecule type" value="Genomic_DNA"/>
</dbReference>
<protein>
    <submittedName>
        <fullName evidence="2">Uncharacterized protein</fullName>
    </submittedName>
</protein>
<organism evidence="2 3">
    <name type="scientific">Striga hermonthica</name>
    <name type="common">Purple witchweed</name>
    <name type="synonym">Buchnera hermonthica</name>
    <dbReference type="NCBI Taxonomy" id="68872"/>
    <lineage>
        <taxon>Eukaryota</taxon>
        <taxon>Viridiplantae</taxon>
        <taxon>Streptophyta</taxon>
        <taxon>Embryophyta</taxon>
        <taxon>Tracheophyta</taxon>
        <taxon>Spermatophyta</taxon>
        <taxon>Magnoliopsida</taxon>
        <taxon>eudicotyledons</taxon>
        <taxon>Gunneridae</taxon>
        <taxon>Pentapetalae</taxon>
        <taxon>asterids</taxon>
        <taxon>lamiids</taxon>
        <taxon>Lamiales</taxon>
        <taxon>Orobanchaceae</taxon>
        <taxon>Buchnereae</taxon>
        <taxon>Striga</taxon>
    </lineage>
</organism>
<dbReference type="Proteomes" id="UP001153555">
    <property type="component" value="Unassembled WGS sequence"/>
</dbReference>